<dbReference type="HAMAP" id="MF_00216">
    <property type="entry name" value="aIF_1A"/>
    <property type="match status" value="1"/>
</dbReference>
<dbReference type="InterPro" id="IPR012340">
    <property type="entry name" value="NA-bd_OB-fold"/>
</dbReference>
<protein>
    <recommendedName>
        <fullName evidence="2">S1-like domain-containing protein</fullName>
    </recommendedName>
</protein>
<name>A0A5E8CJ82_9ZZZZ</name>
<evidence type="ECO:0000259" key="2">
    <source>
        <dbReference type="PROSITE" id="PS50832"/>
    </source>
</evidence>
<gene>
    <name evidence="3" type="ORF">CPAV1605_404</name>
</gene>
<evidence type="ECO:0000313" key="3">
    <source>
        <dbReference type="EMBL" id="VVU94679.1"/>
    </source>
</evidence>
<sequence length="156" mass="17443">MPRNFKGGNKAKKRGNKKTGMSTRGLRMKDADDQEYAKIGKALGSGRFSVTIFSDDSEKMGTVCGSLYKRVWMREGDVVLVSYRSCNSAQDHGKHVDIIHKYNPDEAKTLERNGELKKALEEVKVSEATGITFEDENIDSENENDEDDIGDFIMGI</sequence>
<organism evidence="3">
    <name type="scientific">seawater metagenome</name>
    <dbReference type="NCBI Taxonomy" id="1561972"/>
    <lineage>
        <taxon>unclassified sequences</taxon>
        <taxon>metagenomes</taxon>
        <taxon>ecological metagenomes</taxon>
    </lineage>
</organism>
<dbReference type="InterPro" id="IPR001253">
    <property type="entry name" value="TIF_eIF-1A"/>
</dbReference>
<dbReference type="Pfam" id="PF01176">
    <property type="entry name" value="eIF-1a"/>
    <property type="match status" value="1"/>
</dbReference>
<dbReference type="Gene3D" id="2.40.50.140">
    <property type="entry name" value="Nucleic acid-binding proteins"/>
    <property type="match status" value="1"/>
</dbReference>
<dbReference type="GO" id="GO:0003723">
    <property type="term" value="F:RNA binding"/>
    <property type="evidence" value="ECO:0007669"/>
    <property type="project" value="InterPro"/>
</dbReference>
<dbReference type="AlphaFoldDB" id="A0A5E8CJ82"/>
<dbReference type="EMBL" id="CABVLZ010000002">
    <property type="protein sequence ID" value="VVU94679.1"/>
    <property type="molecule type" value="Genomic_DNA"/>
</dbReference>
<evidence type="ECO:0000256" key="1">
    <source>
        <dbReference type="SAM" id="MobiDB-lite"/>
    </source>
</evidence>
<reference evidence="3" key="1">
    <citation type="submission" date="2019-09" db="EMBL/GenBank/DDBJ databases">
        <authorList>
            <person name="Needham M D."/>
        </authorList>
    </citation>
    <scope>NUCLEOTIDE SEQUENCE</scope>
</reference>
<proteinExistence type="inferred from homology"/>
<dbReference type="SMART" id="SM00652">
    <property type="entry name" value="eIF1a"/>
    <property type="match status" value="1"/>
</dbReference>
<dbReference type="PROSITE" id="PS50832">
    <property type="entry name" value="S1_IF1_TYPE"/>
    <property type="match status" value="1"/>
</dbReference>
<accession>A0A5E8CJ82</accession>
<dbReference type="SUPFAM" id="SSF50249">
    <property type="entry name" value="Nucleic acid-binding proteins"/>
    <property type="match status" value="1"/>
</dbReference>
<dbReference type="InterPro" id="IPR006196">
    <property type="entry name" value="RNA-binding_domain_S1_IF1"/>
</dbReference>
<dbReference type="PANTHER" id="PTHR21668">
    <property type="entry name" value="EIF-1A"/>
    <property type="match status" value="1"/>
</dbReference>
<feature type="domain" description="S1-like" evidence="2">
    <location>
        <begin position="23"/>
        <end position="103"/>
    </location>
</feature>
<dbReference type="GO" id="GO:0003743">
    <property type="term" value="F:translation initiation factor activity"/>
    <property type="evidence" value="ECO:0007669"/>
    <property type="project" value="InterPro"/>
</dbReference>
<feature type="region of interest" description="Disordered" evidence="1">
    <location>
        <begin position="1"/>
        <end position="25"/>
    </location>
</feature>